<dbReference type="SUPFAM" id="SSF53756">
    <property type="entry name" value="UDP-Glycosyltransferase/glycogen phosphorylase"/>
    <property type="match status" value="1"/>
</dbReference>
<gene>
    <name evidence="3" type="ORF">ACFFGA_14160</name>
</gene>
<dbReference type="RefSeq" id="WP_386064983.1">
    <property type="nucleotide sequence ID" value="NZ_JBHLTQ010000007.1"/>
</dbReference>
<organism evidence="3 4">
    <name type="scientific">Winogradskyella pulchriflava</name>
    <dbReference type="NCBI Taxonomy" id="1110688"/>
    <lineage>
        <taxon>Bacteria</taxon>
        <taxon>Pseudomonadati</taxon>
        <taxon>Bacteroidota</taxon>
        <taxon>Flavobacteriia</taxon>
        <taxon>Flavobacteriales</taxon>
        <taxon>Flavobacteriaceae</taxon>
        <taxon>Winogradskyella</taxon>
    </lineage>
</organism>
<dbReference type="Gene3D" id="3.40.50.2000">
    <property type="entry name" value="Glycogen Phosphorylase B"/>
    <property type="match status" value="2"/>
</dbReference>
<dbReference type="GO" id="GO:0016757">
    <property type="term" value="F:glycosyltransferase activity"/>
    <property type="evidence" value="ECO:0007669"/>
    <property type="project" value="UniProtKB-KW"/>
</dbReference>
<evidence type="ECO:0000259" key="1">
    <source>
        <dbReference type="Pfam" id="PF00534"/>
    </source>
</evidence>
<keyword evidence="4" id="KW-1185">Reference proteome</keyword>
<dbReference type="EC" id="2.4.-.-" evidence="3"/>
<accession>A0ABV6QBR8</accession>
<keyword evidence="3" id="KW-0328">Glycosyltransferase</keyword>
<dbReference type="PANTHER" id="PTHR12526:SF630">
    <property type="entry name" value="GLYCOSYLTRANSFERASE"/>
    <property type="match status" value="1"/>
</dbReference>
<comment type="caution">
    <text evidence="3">The sequence shown here is derived from an EMBL/GenBank/DDBJ whole genome shotgun (WGS) entry which is preliminary data.</text>
</comment>
<evidence type="ECO:0000259" key="2">
    <source>
        <dbReference type="Pfam" id="PF13439"/>
    </source>
</evidence>
<dbReference type="Pfam" id="PF13439">
    <property type="entry name" value="Glyco_transf_4"/>
    <property type="match status" value="1"/>
</dbReference>
<evidence type="ECO:0000313" key="4">
    <source>
        <dbReference type="Proteomes" id="UP001589832"/>
    </source>
</evidence>
<dbReference type="InterPro" id="IPR001296">
    <property type="entry name" value="Glyco_trans_1"/>
</dbReference>
<protein>
    <submittedName>
        <fullName evidence="3">Glycosyltransferase family 4 protein</fullName>
        <ecNumber evidence="3">2.4.-.-</ecNumber>
    </submittedName>
</protein>
<proteinExistence type="predicted"/>
<feature type="domain" description="Glycosyl transferase family 1" evidence="1">
    <location>
        <begin position="187"/>
        <end position="342"/>
    </location>
</feature>
<dbReference type="CDD" id="cd03820">
    <property type="entry name" value="GT4_AmsD-like"/>
    <property type="match status" value="1"/>
</dbReference>
<dbReference type="Pfam" id="PF00534">
    <property type="entry name" value="Glycos_transf_1"/>
    <property type="match status" value="1"/>
</dbReference>
<feature type="domain" description="Glycosyltransferase subfamily 4-like N-terminal" evidence="2">
    <location>
        <begin position="17"/>
        <end position="178"/>
    </location>
</feature>
<dbReference type="PANTHER" id="PTHR12526">
    <property type="entry name" value="GLYCOSYLTRANSFERASE"/>
    <property type="match status" value="1"/>
</dbReference>
<sequence length="364" mass="41241">MANKKKIGFVIGTLSSGGAERVISTLSNELIERFDITIITFTKSTPFYTLDDRIKVISCMEKADKPKSALDSLKLNYTLVKRISRISKQEKIDILIGFITSANVLTVIASKLNRIPSIISERNNPLVEDVPKLWEILRKYTYPKTDTLVLQTKGIKKLYEKKIRPHKITILPNPISADLSNLRTDNTKEENIILSVGRLDKNKCHDELITAFNTINPKGWKVKIIGDGNKKQELTALIEKYNLTDRIEIISKVKDIDKYYNEASIFVFTSKTEGFPNALMEAMHFGLPCISTDCNFGPSDLILNGENGFLIPVNDQEELTKKLSQLIDDKALQKKFSENAKRTTENYMSKNVVAQWEAIINSHI</sequence>
<dbReference type="EMBL" id="JBHLTQ010000007">
    <property type="protein sequence ID" value="MFC0605710.1"/>
    <property type="molecule type" value="Genomic_DNA"/>
</dbReference>
<dbReference type="Proteomes" id="UP001589832">
    <property type="component" value="Unassembled WGS sequence"/>
</dbReference>
<evidence type="ECO:0000313" key="3">
    <source>
        <dbReference type="EMBL" id="MFC0605710.1"/>
    </source>
</evidence>
<name>A0ABV6QBR8_9FLAO</name>
<keyword evidence="3" id="KW-0808">Transferase</keyword>
<reference evidence="3 4" key="1">
    <citation type="submission" date="2024-09" db="EMBL/GenBank/DDBJ databases">
        <authorList>
            <person name="Sun Q."/>
            <person name="Mori K."/>
        </authorList>
    </citation>
    <scope>NUCLEOTIDE SEQUENCE [LARGE SCALE GENOMIC DNA]</scope>
    <source>
        <strain evidence="3 4">NCAIM B.02481</strain>
    </source>
</reference>
<dbReference type="InterPro" id="IPR028098">
    <property type="entry name" value="Glyco_trans_4-like_N"/>
</dbReference>